<organism evidence="1 2">
    <name type="scientific">Candidatus Pantoea floridensis</name>
    <dbReference type="NCBI Taxonomy" id="1938870"/>
    <lineage>
        <taxon>Bacteria</taxon>
        <taxon>Pseudomonadati</taxon>
        <taxon>Pseudomonadota</taxon>
        <taxon>Gammaproteobacteria</taxon>
        <taxon>Enterobacterales</taxon>
        <taxon>Erwiniaceae</taxon>
        <taxon>Pantoea</taxon>
    </lineage>
</organism>
<dbReference type="OrthoDB" id="9797741at2"/>
<name>A0A286DQP5_9GAMM</name>
<keyword evidence="2" id="KW-1185">Reference proteome</keyword>
<sequence length="168" mass="19119">MTKDFVYLDWLRDAHAMEKHAEAMLQGAALRLDDFPLLKARIEQYRHQTQQQHQQVKDVLKRYDTNWSALKDALGRMSAVGQAASDMLRDEEGVRIAVSSYVFCNYKVATYTALLAAAQQAEDSKGVKTFQRILQQETQMADWLLTQLPDVANEAIMHRTEADISSAI</sequence>
<dbReference type="InterPro" id="IPR010287">
    <property type="entry name" value="DUF892_YciF-like"/>
</dbReference>
<dbReference type="InterPro" id="IPR009078">
    <property type="entry name" value="Ferritin-like_SF"/>
</dbReference>
<dbReference type="Pfam" id="PF05974">
    <property type="entry name" value="DUF892"/>
    <property type="match status" value="1"/>
</dbReference>
<proteinExistence type="predicted"/>
<dbReference type="AlphaFoldDB" id="A0A286DQP5"/>
<reference evidence="2" key="1">
    <citation type="submission" date="2017-09" db="EMBL/GenBank/DDBJ databases">
        <authorList>
            <person name="Varghese N."/>
            <person name="Submissions S."/>
        </authorList>
    </citation>
    <scope>NUCLEOTIDE SEQUENCE [LARGE SCALE GENOMIC DNA]</scope>
    <source>
        <strain evidence="2">JKS000234</strain>
    </source>
</reference>
<evidence type="ECO:0000313" key="1">
    <source>
        <dbReference type="EMBL" id="SOD60874.1"/>
    </source>
</evidence>
<gene>
    <name evidence="1" type="ORF">SAMN06273570_4885</name>
</gene>
<dbReference type="InterPro" id="IPR012347">
    <property type="entry name" value="Ferritin-like"/>
</dbReference>
<dbReference type="SUPFAM" id="SSF47240">
    <property type="entry name" value="Ferritin-like"/>
    <property type="match status" value="1"/>
</dbReference>
<dbReference type="Proteomes" id="UP000219271">
    <property type="component" value="Unassembled WGS sequence"/>
</dbReference>
<evidence type="ECO:0000313" key="2">
    <source>
        <dbReference type="Proteomes" id="UP000219271"/>
    </source>
</evidence>
<accession>A0A286DQP5</accession>
<dbReference type="EMBL" id="OCMY01000002">
    <property type="protein sequence ID" value="SOD60874.1"/>
    <property type="molecule type" value="Genomic_DNA"/>
</dbReference>
<dbReference type="RefSeq" id="WP_097098303.1">
    <property type="nucleotide sequence ID" value="NZ_OCMY01000002.1"/>
</dbReference>
<dbReference type="Gene3D" id="1.20.1260.10">
    <property type="match status" value="1"/>
</dbReference>
<protein>
    <submittedName>
        <fullName evidence="1">Ferritin-like metal-binding protein YciE</fullName>
    </submittedName>
</protein>